<evidence type="ECO:0000256" key="1">
    <source>
        <dbReference type="ARBA" id="ARBA00008642"/>
    </source>
</evidence>
<evidence type="ECO:0000313" key="14">
    <source>
        <dbReference type="Proteomes" id="UP000644115"/>
    </source>
</evidence>
<sequence>MGIKIIGTGKYLPEKVITNEDISQHVDTSHEWILDRTGIEQRRIATTESSLDMAAAAAEQALQGIDKDSIGLVVVATITPDNITPSMAAMVKKELGLERAIAFDINAACSGFVYGLWIAESLMNTALSQYSKDGAPKRALVIGTERLTRVTNWEDRETCILFGDGAGAAVLESDENERGILSTYIKNYDDVKGAIKCKANYINPPFWEDDLTPQPLFMKGRAVFKFAVNAIDEVTKGALEEAGLTCDDVDWFVLHQANGRIIQAAAQKLGQPIEKFQISIQDGGNVSSATVPMALYDLNLTQKMKKGDIIALVGFGGGLCAAAAIIEW</sequence>
<dbReference type="HAMAP" id="MF_01815">
    <property type="entry name" value="FabH"/>
    <property type="match status" value="1"/>
</dbReference>
<keyword evidence="4 9" id="KW-0808">Transferase</keyword>
<dbReference type="Pfam" id="PF08541">
    <property type="entry name" value="ACP_syn_III_C"/>
    <property type="match status" value="1"/>
</dbReference>
<dbReference type="InterPro" id="IPR016039">
    <property type="entry name" value="Thiolase-like"/>
</dbReference>
<reference evidence="13" key="1">
    <citation type="submission" date="2020-08" db="EMBL/GenBank/DDBJ databases">
        <authorList>
            <person name="Liu C."/>
            <person name="Sun Q."/>
        </authorList>
    </citation>
    <scope>NUCLEOTIDE SEQUENCE</scope>
    <source>
        <strain evidence="13">BX16</strain>
    </source>
</reference>
<comment type="domain">
    <text evidence="9">The last Arg residue of the ACP-binding site is essential for the weak association between ACP/AcpP and FabH.</text>
</comment>
<keyword evidence="7 9" id="KW-0275">Fatty acid biosynthesis</keyword>
<dbReference type="PANTHER" id="PTHR34069">
    <property type="entry name" value="3-OXOACYL-[ACYL-CARRIER-PROTEIN] SYNTHASE 3"/>
    <property type="match status" value="1"/>
</dbReference>
<evidence type="ECO:0000256" key="8">
    <source>
        <dbReference type="ARBA" id="ARBA00023315"/>
    </source>
</evidence>
<dbReference type="GO" id="GO:0004315">
    <property type="term" value="F:3-oxoacyl-[acyl-carrier-protein] synthase activity"/>
    <property type="evidence" value="ECO:0007669"/>
    <property type="project" value="InterPro"/>
</dbReference>
<organism evidence="13 14">
    <name type="scientific">Lentihominibacter faecis</name>
    <dbReference type="NCBI Taxonomy" id="2764712"/>
    <lineage>
        <taxon>Bacteria</taxon>
        <taxon>Bacillati</taxon>
        <taxon>Bacillota</taxon>
        <taxon>Clostridia</taxon>
        <taxon>Peptostreptococcales</taxon>
        <taxon>Anaerovoracaceae</taxon>
        <taxon>Lentihominibacter</taxon>
    </lineage>
</organism>
<dbReference type="GO" id="GO:0033818">
    <property type="term" value="F:beta-ketoacyl-acyl-carrier-protein synthase III activity"/>
    <property type="evidence" value="ECO:0007669"/>
    <property type="project" value="UniProtKB-UniRule"/>
</dbReference>
<evidence type="ECO:0000313" key="13">
    <source>
        <dbReference type="EMBL" id="MBC5999055.1"/>
    </source>
</evidence>
<comment type="similarity">
    <text evidence="1 9">Belongs to the thiolase-like superfamily. FabH family.</text>
</comment>
<keyword evidence="2 9" id="KW-0963">Cytoplasm</keyword>
<dbReference type="Gene3D" id="3.40.47.10">
    <property type="match status" value="1"/>
</dbReference>
<evidence type="ECO:0000256" key="9">
    <source>
        <dbReference type="HAMAP-Rule" id="MF_01815"/>
    </source>
</evidence>
<dbReference type="InterPro" id="IPR013747">
    <property type="entry name" value="ACP_syn_III_C"/>
</dbReference>
<evidence type="ECO:0000256" key="3">
    <source>
        <dbReference type="ARBA" id="ARBA00022516"/>
    </source>
</evidence>
<evidence type="ECO:0000256" key="2">
    <source>
        <dbReference type="ARBA" id="ARBA00022490"/>
    </source>
</evidence>
<comment type="subcellular location">
    <subcellularLocation>
        <location evidence="9">Cytoplasm</location>
    </subcellularLocation>
</comment>
<feature type="region of interest" description="ACP-binding" evidence="9">
    <location>
        <begin position="256"/>
        <end position="260"/>
    </location>
</feature>
<dbReference type="InterPro" id="IPR013751">
    <property type="entry name" value="ACP_syn_III_N"/>
</dbReference>
<keyword evidence="6 9" id="KW-0443">Lipid metabolism</keyword>
<evidence type="ECO:0000256" key="10">
    <source>
        <dbReference type="SAM" id="Phobius"/>
    </source>
</evidence>
<protein>
    <recommendedName>
        <fullName evidence="9">Beta-ketoacyl-[acyl-carrier-protein] synthase III</fullName>
        <shortName evidence="9">Beta-ketoacyl-ACP synthase III</shortName>
        <shortName evidence="9">KAS III</shortName>
        <ecNumber evidence="9">2.3.1.180</ecNumber>
    </recommendedName>
    <alternativeName>
        <fullName evidence="9">3-oxoacyl-[acyl-carrier-protein] synthase 3</fullName>
    </alternativeName>
    <alternativeName>
        <fullName evidence="9">3-oxoacyl-[acyl-carrier-protein] synthase III</fullName>
    </alternativeName>
</protein>
<feature type="active site" evidence="9">
    <location>
        <position position="109"/>
    </location>
</feature>
<evidence type="ECO:0000256" key="5">
    <source>
        <dbReference type="ARBA" id="ARBA00022832"/>
    </source>
</evidence>
<dbReference type="InterPro" id="IPR004655">
    <property type="entry name" value="FabH"/>
</dbReference>
<feature type="domain" description="Beta-ketoacyl-[acyl-carrier-protein] synthase III N-terminal" evidence="12">
    <location>
        <begin position="103"/>
        <end position="186"/>
    </location>
</feature>
<feature type="domain" description="Beta-ketoacyl-[acyl-carrier-protein] synthase III C-terminal" evidence="11">
    <location>
        <begin position="239"/>
        <end position="328"/>
    </location>
</feature>
<evidence type="ECO:0000256" key="4">
    <source>
        <dbReference type="ARBA" id="ARBA00022679"/>
    </source>
</evidence>
<dbReference type="GO" id="GO:0044550">
    <property type="term" value="P:secondary metabolite biosynthetic process"/>
    <property type="evidence" value="ECO:0007669"/>
    <property type="project" value="TreeGrafter"/>
</dbReference>
<feature type="active site" evidence="9">
    <location>
        <position position="285"/>
    </location>
</feature>
<keyword evidence="3 9" id="KW-0444">Lipid biosynthesis</keyword>
<accession>A0A923NAA5</accession>
<comment type="catalytic activity">
    <reaction evidence="9">
        <text>malonyl-[ACP] + acetyl-CoA + H(+) = 3-oxobutanoyl-[ACP] + CO2 + CoA</text>
        <dbReference type="Rhea" id="RHEA:12080"/>
        <dbReference type="Rhea" id="RHEA-COMP:9623"/>
        <dbReference type="Rhea" id="RHEA-COMP:9625"/>
        <dbReference type="ChEBI" id="CHEBI:15378"/>
        <dbReference type="ChEBI" id="CHEBI:16526"/>
        <dbReference type="ChEBI" id="CHEBI:57287"/>
        <dbReference type="ChEBI" id="CHEBI:57288"/>
        <dbReference type="ChEBI" id="CHEBI:78449"/>
        <dbReference type="ChEBI" id="CHEBI:78450"/>
        <dbReference type="EC" id="2.3.1.180"/>
    </reaction>
</comment>
<comment type="function">
    <text evidence="9">Catalyzes the condensation reaction of fatty acid synthesis by the addition to an acyl acceptor of two carbons from malonyl-ACP. Catalyzes the first condensation reaction which initiates fatty acid synthesis and may therefore play a role in governing the total rate of fatty acid production. Possesses both acetoacetyl-ACP synthase and acetyl transacylase activities. Its substrate specificity determines the biosynthesis of branched-chain and/or straight-chain of fatty acids.</text>
</comment>
<dbReference type="GO" id="GO:0006633">
    <property type="term" value="P:fatty acid biosynthetic process"/>
    <property type="evidence" value="ECO:0007669"/>
    <property type="project" value="UniProtKB-UniRule"/>
</dbReference>
<dbReference type="RefSeq" id="WP_249286536.1">
    <property type="nucleotide sequence ID" value="NZ_JACRWC010000048.1"/>
</dbReference>
<keyword evidence="10" id="KW-0472">Membrane</keyword>
<dbReference type="GO" id="GO:0005737">
    <property type="term" value="C:cytoplasm"/>
    <property type="evidence" value="ECO:0007669"/>
    <property type="project" value="UniProtKB-SubCell"/>
</dbReference>
<evidence type="ECO:0000259" key="12">
    <source>
        <dbReference type="Pfam" id="PF08545"/>
    </source>
</evidence>
<keyword evidence="10" id="KW-1133">Transmembrane helix</keyword>
<comment type="pathway">
    <text evidence="9">Lipid metabolism; fatty acid biosynthesis.</text>
</comment>
<keyword evidence="14" id="KW-1185">Reference proteome</keyword>
<dbReference type="EMBL" id="JACRWC010000048">
    <property type="protein sequence ID" value="MBC5999055.1"/>
    <property type="molecule type" value="Genomic_DNA"/>
</dbReference>
<evidence type="ECO:0000256" key="7">
    <source>
        <dbReference type="ARBA" id="ARBA00023160"/>
    </source>
</evidence>
<keyword evidence="8 9" id="KW-0012">Acyltransferase</keyword>
<dbReference type="Proteomes" id="UP000644115">
    <property type="component" value="Unassembled WGS sequence"/>
</dbReference>
<dbReference type="PANTHER" id="PTHR34069:SF2">
    <property type="entry name" value="BETA-KETOACYL-[ACYL-CARRIER-PROTEIN] SYNTHASE III"/>
    <property type="match status" value="1"/>
</dbReference>
<dbReference type="NCBIfam" id="NF006829">
    <property type="entry name" value="PRK09352.1"/>
    <property type="match status" value="1"/>
</dbReference>
<dbReference type="AlphaFoldDB" id="A0A923NAA5"/>
<dbReference type="NCBIfam" id="TIGR00747">
    <property type="entry name" value="fabH"/>
    <property type="match status" value="1"/>
</dbReference>
<dbReference type="CDD" id="cd00830">
    <property type="entry name" value="KAS_III"/>
    <property type="match status" value="1"/>
</dbReference>
<comment type="caution">
    <text evidence="13">The sequence shown here is derived from an EMBL/GenBank/DDBJ whole genome shotgun (WGS) entry which is preliminary data.</text>
</comment>
<proteinExistence type="inferred from homology"/>
<gene>
    <name evidence="9" type="primary">fabH</name>
    <name evidence="13" type="ORF">H8876_03455</name>
</gene>
<feature type="transmembrane region" description="Helical" evidence="10">
    <location>
        <begin position="309"/>
        <end position="326"/>
    </location>
</feature>
<dbReference type="SUPFAM" id="SSF53901">
    <property type="entry name" value="Thiolase-like"/>
    <property type="match status" value="1"/>
</dbReference>
<keyword evidence="9" id="KW-0511">Multifunctional enzyme</keyword>
<name>A0A923NAA5_9FIRM</name>
<comment type="subunit">
    <text evidence="9">Homodimer.</text>
</comment>
<dbReference type="EC" id="2.3.1.180" evidence="9"/>
<feature type="active site" evidence="9">
    <location>
        <position position="255"/>
    </location>
</feature>
<keyword evidence="10" id="KW-0812">Transmembrane</keyword>
<keyword evidence="5 9" id="KW-0276">Fatty acid metabolism</keyword>
<evidence type="ECO:0000256" key="6">
    <source>
        <dbReference type="ARBA" id="ARBA00023098"/>
    </source>
</evidence>
<evidence type="ECO:0000259" key="11">
    <source>
        <dbReference type="Pfam" id="PF08541"/>
    </source>
</evidence>
<dbReference type="Pfam" id="PF08545">
    <property type="entry name" value="ACP_syn_III"/>
    <property type="match status" value="1"/>
</dbReference>